<name>A0A165DSE7_9APHY</name>
<gene>
    <name evidence="4" type="ORF">LAESUDRAFT_760089</name>
</gene>
<keyword evidence="3" id="KW-0472">Membrane</keyword>
<keyword evidence="1" id="KW-0175">Coiled coil</keyword>
<organism evidence="4 5">
    <name type="scientific">Laetiporus sulphureus 93-53</name>
    <dbReference type="NCBI Taxonomy" id="1314785"/>
    <lineage>
        <taxon>Eukaryota</taxon>
        <taxon>Fungi</taxon>
        <taxon>Dikarya</taxon>
        <taxon>Basidiomycota</taxon>
        <taxon>Agaricomycotina</taxon>
        <taxon>Agaricomycetes</taxon>
        <taxon>Polyporales</taxon>
        <taxon>Laetiporus</taxon>
    </lineage>
</organism>
<evidence type="ECO:0000256" key="2">
    <source>
        <dbReference type="SAM" id="MobiDB-lite"/>
    </source>
</evidence>
<proteinExistence type="predicted"/>
<sequence>MQHFAAQTPPKPQQERSSARASADGQSSSSSPLIHAAAISTVLLTSVALVPYLLVRSRLTSLHQQVAQLGSANEALRRDVKMLVGENAIRRNEQQRFVRLLEETRAGVDGLGSQWEGDEEVRREESKKIREGLRDLKQTIERVEMDAVKREQAGAEWRRNLADKFSWLKK</sequence>
<reference evidence="4 5" key="1">
    <citation type="journal article" date="2016" name="Mol. Biol. Evol.">
        <title>Comparative Genomics of Early-Diverging Mushroom-Forming Fungi Provides Insights into the Origins of Lignocellulose Decay Capabilities.</title>
        <authorList>
            <person name="Nagy L.G."/>
            <person name="Riley R."/>
            <person name="Tritt A."/>
            <person name="Adam C."/>
            <person name="Daum C."/>
            <person name="Floudas D."/>
            <person name="Sun H."/>
            <person name="Yadav J.S."/>
            <person name="Pangilinan J."/>
            <person name="Larsson K.H."/>
            <person name="Matsuura K."/>
            <person name="Barry K."/>
            <person name="Labutti K."/>
            <person name="Kuo R."/>
            <person name="Ohm R.A."/>
            <person name="Bhattacharya S.S."/>
            <person name="Shirouzu T."/>
            <person name="Yoshinaga Y."/>
            <person name="Martin F.M."/>
            <person name="Grigoriev I.V."/>
            <person name="Hibbett D.S."/>
        </authorList>
    </citation>
    <scope>NUCLEOTIDE SEQUENCE [LARGE SCALE GENOMIC DNA]</scope>
    <source>
        <strain evidence="4 5">93-53</strain>
    </source>
</reference>
<protein>
    <recommendedName>
        <fullName evidence="6">Endoplasmic reticulum transmembrane protein</fullName>
    </recommendedName>
</protein>
<dbReference type="EMBL" id="KV427629">
    <property type="protein sequence ID" value="KZT05533.1"/>
    <property type="molecule type" value="Genomic_DNA"/>
</dbReference>
<dbReference type="OrthoDB" id="3232130at2759"/>
<dbReference type="Proteomes" id="UP000076871">
    <property type="component" value="Unassembled WGS sequence"/>
</dbReference>
<evidence type="ECO:0000313" key="5">
    <source>
        <dbReference type="Proteomes" id="UP000076871"/>
    </source>
</evidence>
<accession>A0A165DSE7</accession>
<keyword evidence="3" id="KW-1133">Transmembrane helix</keyword>
<dbReference type="AlphaFoldDB" id="A0A165DSE7"/>
<feature type="compositionally biased region" description="Low complexity" evidence="2">
    <location>
        <begin position="19"/>
        <end position="30"/>
    </location>
</feature>
<feature type="transmembrane region" description="Helical" evidence="3">
    <location>
        <begin position="33"/>
        <end position="55"/>
    </location>
</feature>
<evidence type="ECO:0000256" key="3">
    <source>
        <dbReference type="SAM" id="Phobius"/>
    </source>
</evidence>
<feature type="region of interest" description="Disordered" evidence="2">
    <location>
        <begin position="1"/>
        <end position="30"/>
    </location>
</feature>
<dbReference type="InParanoid" id="A0A165DSE7"/>
<keyword evidence="5" id="KW-1185">Reference proteome</keyword>
<keyword evidence="3" id="KW-0812">Transmembrane</keyword>
<evidence type="ECO:0008006" key="6">
    <source>
        <dbReference type="Google" id="ProtNLM"/>
    </source>
</evidence>
<evidence type="ECO:0000313" key="4">
    <source>
        <dbReference type="EMBL" id="KZT05533.1"/>
    </source>
</evidence>
<feature type="coiled-coil region" evidence="1">
    <location>
        <begin position="126"/>
        <end position="153"/>
    </location>
</feature>
<dbReference type="RefSeq" id="XP_040763273.1">
    <property type="nucleotide sequence ID" value="XM_040912692.1"/>
</dbReference>
<evidence type="ECO:0000256" key="1">
    <source>
        <dbReference type="SAM" id="Coils"/>
    </source>
</evidence>
<dbReference type="GeneID" id="63829720"/>